<dbReference type="AlphaFoldDB" id="X1MHI8"/>
<name>X1MHI8_9ZZZZ</name>
<evidence type="ECO:0000256" key="1">
    <source>
        <dbReference type="SAM" id="MobiDB-lite"/>
    </source>
</evidence>
<evidence type="ECO:0000313" key="3">
    <source>
        <dbReference type="EMBL" id="GAI14175.1"/>
    </source>
</evidence>
<dbReference type="EMBL" id="BARV01007897">
    <property type="protein sequence ID" value="GAI14175.1"/>
    <property type="molecule type" value="Genomic_DNA"/>
</dbReference>
<comment type="caution">
    <text evidence="3">The sequence shown here is derived from an EMBL/GenBank/DDBJ whole genome shotgun (WGS) entry which is preliminary data.</text>
</comment>
<organism evidence="3">
    <name type="scientific">marine sediment metagenome</name>
    <dbReference type="NCBI Taxonomy" id="412755"/>
    <lineage>
        <taxon>unclassified sequences</taxon>
        <taxon>metagenomes</taxon>
        <taxon>ecological metagenomes</taxon>
    </lineage>
</organism>
<gene>
    <name evidence="3" type="ORF">S06H3_16005</name>
</gene>
<evidence type="ECO:0000259" key="2">
    <source>
        <dbReference type="Pfam" id="PF18135"/>
    </source>
</evidence>
<feature type="domain" description="Type ISP restriction-modification enzyme LLaBIII C-terminal specificity" evidence="2">
    <location>
        <begin position="187"/>
        <end position="368"/>
    </location>
</feature>
<feature type="non-terminal residue" evidence="3">
    <location>
        <position position="1"/>
    </location>
</feature>
<accession>X1MHI8</accession>
<feature type="non-terminal residue" evidence="3">
    <location>
        <position position="377"/>
    </location>
</feature>
<dbReference type="Pfam" id="PF18135">
    <property type="entry name" value="Type_ISP_C"/>
    <property type="match status" value="1"/>
</dbReference>
<feature type="compositionally biased region" description="Basic and acidic residues" evidence="1">
    <location>
        <begin position="75"/>
        <end position="86"/>
    </location>
</feature>
<dbReference type="InterPro" id="IPR041635">
    <property type="entry name" value="Type_ISP_LLaBIII_C"/>
</dbReference>
<feature type="region of interest" description="Disordered" evidence="1">
    <location>
        <begin position="75"/>
        <end position="94"/>
    </location>
</feature>
<protein>
    <recommendedName>
        <fullName evidence="2">Type ISP restriction-modification enzyme LLaBIII C-terminal specificity domain-containing protein</fullName>
    </recommendedName>
</protein>
<reference evidence="3" key="1">
    <citation type="journal article" date="2014" name="Front. Microbiol.">
        <title>High frequency of phylogenetically diverse reductive dehalogenase-homologous genes in deep subseafloor sedimentary metagenomes.</title>
        <authorList>
            <person name="Kawai M."/>
            <person name="Futagami T."/>
            <person name="Toyoda A."/>
            <person name="Takaki Y."/>
            <person name="Nishi S."/>
            <person name="Hori S."/>
            <person name="Arai W."/>
            <person name="Tsubouchi T."/>
            <person name="Morono Y."/>
            <person name="Uchiyama I."/>
            <person name="Ito T."/>
            <person name="Fujiyama A."/>
            <person name="Inagaki F."/>
            <person name="Takami H."/>
        </authorList>
    </citation>
    <scope>NUCLEOTIDE SEQUENCE</scope>
    <source>
        <strain evidence="3">Expedition CK06-06</strain>
    </source>
</reference>
<sequence>PESKGGWGIKKFNLDELYVRFFRIAERRIVKGGRGIVSYISSFSYLDKPSFVVMRQRFLDEFDEFWFDCMNGDSRETGKKTPDGKPDPSVFSTEQNKQGIKVGTTISLLVRKKDRHKKPQVRFRHFWGIEKRKELLDSLKAKNINGKYKISKPEKSNRYSFRPSNVAEHYLDWPIFLELSSDDKFQGMDEDRANALIDIDKKKLAERIQIYFDKDVSWESFSELQTGLSRKSAGFDPKKMRHKVQSKEQFDRKYLCKYLFRPSDIRWCYYCDIPNLWKRRRPELWDQAREENSFILSRAAGVANPEGVPFIFTRNLFARDCMRGHAVAFPVRLYQANKSKSKKNSTPTMFNDDESVNNITANLSKSARGYLKSIGIS</sequence>
<proteinExistence type="predicted"/>